<keyword evidence="1" id="KW-1133">Transmembrane helix</keyword>
<protein>
    <submittedName>
        <fullName evidence="3">Uncharacterized protein</fullName>
    </submittedName>
</protein>
<keyword evidence="1" id="KW-0472">Membrane</keyword>
<organism evidence="3 4">
    <name type="scientific">Rubroshorea leprosula</name>
    <dbReference type="NCBI Taxonomy" id="152421"/>
    <lineage>
        <taxon>Eukaryota</taxon>
        <taxon>Viridiplantae</taxon>
        <taxon>Streptophyta</taxon>
        <taxon>Embryophyta</taxon>
        <taxon>Tracheophyta</taxon>
        <taxon>Spermatophyta</taxon>
        <taxon>Magnoliopsida</taxon>
        <taxon>eudicotyledons</taxon>
        <taxon>Gunneridae</taxon>
        <taxon>Pentapetalae</taxon>
        <taxon>rosids</taxon>
        <taxon>malvids</taxon>
        <taxon>Malvales</taxon>
        <taxon>Dipterocarpaceae</taxon>
        <taxon>Rubroshorea</taxon>
    </lineage>
</organism>
<dbReference type="AlphaFoldDB" id="A0AAV5IR33"/>
<keyword evidence="1" id="KW-0812">Transmembrane</keyword>
<reference evidence="3 4" key="1">
    <citation type="journal article" date="2021" name="Commun. Biol.">
        <title>The genome of Shorea leprosula (Dipterocarpaceae) highlights the ecological relevance of drought in aseasonal tropical rainforests.</title>
        <authorList>
            <person name="Ng K.K.S."/>
            <person name="Kobayashi M.J."/>
            <person name="Fawcett J.A."/>
            <person name="Hatakeyama M."/>
            <person name="Paape T."/>
            <person name="Ng C.H."/>
            <person name="Ang C.C."/>
            <person name="Tnah L.H."/>
            <person name="Lee C.T."/>
            <person name="Nishiyama T."/>
            <person name="Sese J."/>
            <person name="O'Brien M.J."/>
            <person name="Copetti D."/>
            <person name="Mohd Noor M.I."/>
            <person name="Ong R.C."/>
            <person name="Putra M."/>
            <person name="Sireger I.Z."/>
            <person name="Indrioko S."/>
            <person name="Kosugi Y."/>
            <person name="Izuno A."/>
            <person name="Isagi Y."/>
            <person name="Lee S.L."/>
            <person name="Shimizu K.K."/>
        </authorList>
    </citation>
    <scope>NUCLEOTIDE SEQUENCE [LARGE SCALE GENOMIC DNA]</scope>
    <source>
        <strain evidence="3">214</strain>
    </source>
</reference>
<keyword evidence="2" id="KW-0732">Signal</keyword>
<keyword evidence="4" id="KW-1185">Reference proteome</keyword>
<feature type="transmembrane region" description="Helical" evidence="1">
    <location>
        <begin position="46"/>
        <end position="63"/>
    </location>
</feature>
<proteinExistence type="predicted"/>
<evidence type="ECO:0000313" key="3">
    <source>
        <dbReference type="EMBL" id="GKV01212.1"/>
    </source>
</evidence>
<feature type="chain" id="PRO_5043775253" evidence="2">
    <location>
        <begin position="23"/>
        <end position="260"/>
    </location>
</feature>
<accession>A0AAV5IR33</accession>
<dbReference type="EMBL" id="BPVZ01000016">
    <property type="protein sequence ID" value="GKV01212.1"/>
    <property type="molecule type" value="Genomic_DNA"/>
</dbReference>
<evidence type="ECO:0000256" key="2">
    <source>
        <dbReference type="SAM" id="SignalP"/>
    </source>
</evidence>
<evidence type="ECO:0000313" key="4">
    <source>
        <dbReference type="Proteomes" id="UP001054252"/>
    </source>
</evidence>
<evidence type="ECO:0000256" key="1">
    <source>
        <dbReference type="SAM" id="Phobius"/>
    </source>
</evidence>
<sequence length="260" mass="28162">MPSSNMPVFALALLLVPMLVLAPVLMYALALRDAAWHAPWTLNTPSVYLWLQLCALMPLTSALKLVCRDIVLKFCISFMLDLCNSWLSSEARVGALHFLLDLYSSCLSSTACVGALHFMLDLCSLYSLCLSSAVGARVLHLMVDFSSLCLSLSARNSCSSRDFVARYCRTPRGLLGAACIYSLPSTDGEHEAVADVHGVFTGKFFAPLNGSGAALLLPKCRAWRMLVATKLGDFVGDYFVAAKLGGCFVAAIKLELVFSR</sequence>
<feature type="signal peptide" evidence="2">
    <location>
        <begin position="1"/>
        <end position="22"/>
    </location>
</feature>
<name>A0AAV5IR33_9ROSI</name>
<gene>
    <name evidence="3" type="ORF">SLEP1_g13782</name>
</gene>
<dbReference type="Proteomes" id="UP001054252">
    <property type="component" value="Unassembled WGS sequence"/>
</dbReference>
<comment type="caution">
    <text evidence="3">The sequence shown here is derived from an EMBL/GenBank/DDBJ whole genome shotgun (WGS) entry which is preliminary data.</text>
</comment>